<gene>
    <name evidence="2" type="ORF">GCM10020366_54610</name>
</gene>
<dbReference type="Proteomes" id="UP001500483">
    <property type="component" value="Unassembled WGS sequence"/>
</dbReference>
<organism evidence="2 3">
    <name type="scientific">Saccharopolyspora gregorii</name>
    <dbReference type="NCBI Taxonomy" id="33914"/>
    <lineage>
        <taxon>Bacteria</taxon>
        <taxon>Bacillati</taxon>
        <taxon>Actinomycetota</taxon>
        <taxon>Actinomycetes</taxon>
        <taxon>Pseudonocardiales</taxon>
        <taxon>Pseudonocardiaceae</taxon>
        <taxon>Saccharopolyspora</taxon>
    </lineage>
</organism>
<accession>A0ABP6RY78</accession>
<keyword evidence="1" id="KW-0812">Transmembrane</keyword>
<keyword evidence="3" id="KW-1185">Reference proteome</keyword>
<protein>
    <submittedName>
        <fullName evidence="2">Uncharacterized protein</fullName>
    </submittedName>
</protein>
<sequence>MAERVRAARGEWLANVVMLLVLPLAGMVLAVILALVIIGY</sequence>
<proteinExistence type="predicted"/>
<keyword evidence="1" id="KW-0472">Membrane</keyword>
<reference evidence="3" key="1">
    <citation type="journal article" date="2019" name="Int. J. Syst. Evol. Microbiol.">
        <title>The Global Catalogue of Microorganisms (GCM) 10K type strain sequencing project: providing services to taxonomists for standard genome sequencing and annotation.</title>
        <authorList>
            <consortium name="The Broad Institute Genomics Platform"/>
            <consortium name="The Broad Institute Genome Sequencing Center for Infectious Disease"/>
            <person name="Wu L."/>
            <person name="Ma J."/>
        </authorList>
    </citation>
    <scope>NUCLEOTIDE SEQUENCE [LARGE SCALE GENOMIC DNA]</scope>
    <source>
        <strain evidence="3">JCM 9687</strain>
    </source>
</reference>
<comment type="caution">
    <text evidence="2">The sequence shown here is derived from an EMBL/GenBank/DDBJ whole genome shotgun (WGS) entry which is preliminary data.</text>
</comment>
<evidence type="ECO:0000313" key="3">
    <source>
        <dbReference type="Proteomes" id="UP001500483"/>
    </source>
</evidence>
<name>A0ABP6RY78_9PSEU</name>
<evidence type="ECO:0000313" key="2">
    <source>
        <dbReference type="EMBL" id="GAA3363289.1"/>
    </source>
</evidence>
<feature type="transmembrane region" description="Helical" evidence="1">
    <location>
        <begin position="12"/>
        <end position="38"/>
    </location>
</feature>
<dbReference type="EMBL" id="BAAAYK010000038">
    <property type="protein sequence ID" value="GAA3363289.1"/>
    <property type="molecule type" value="Genomic_DNA"/>
</dbReference>
<evidence type="ECO:0000256" key="1">
    <source>
        <dbReference type="SAM" id="Phobius"/>
    </source>
</evidence>
<dbReference type="RefSeq" id="WP_344930319.1">
    <property type="nucleotide sequence ID" value="NZ_BAAAYK010000038.1"/>
</dbReference>
<keyword evidence="1" id="KW-1133">Transmembrane helix</keyword>